<dbReference type="AlphaFoldDB" id="A0A452ZK26"/>
<dbReference type="EnsemblPlants" id="AET1Gv20810600.19">
    <property type="protein sequence ID" value="AET1Gv20810600.19"/>
    <property type="gene ID" value="AET1Gv20810600"/>
</dbReference>
<reference evidence="1" key="3">
    <citation type="journal article" date="2017" name="Nature">
        <title>Genome sequence of the progenitor of the wheat D genome Aegilops tauschii.</title>
        <authorList>
            <person name="Luo M.C."/>
            <person name="Gu Y.Q."/>
            <person name="Puiu D."/>
            <person name="Wang H."/>
            <person name="Twardziok S.O."/>
            <person name="Deal K.R."/>
            <person name="Huo N."/>
            <person name="Zhu T."/>
            <person name="Wang L."/>
            <person name="Wang Y."/>
            <person name="McGuire P.E."/>
            <person name="Liu S."/>
            <person name="Long H."/>
            <person name="Ramasamy R.K."/>
            <person name="Rodriguez J.C."/>
            <person name="Van S.L."/>
            <person name="Yuan L."/>
            <person name="Wang Z."/>
            <person name="Xia Z."/>
            <person name="Xiao L."/>
            <person name="Anderson O.D."/>
            <person name="Ouyang S."/>
            <person name="Liang Y."/>
            <person name="Zimin A.V."/>
            <person name="Pertea G."/>
            <person name="Qi P."/>
            <person name="Bennetzen J.L."/>
            <person name="Dai X."/>
            <person name="Dawson M.W."/>
            <person name="Muller H.G."/>
            <person name="Kugler K."/>
            <person name="Rivarola-Duarte L."/>
            <person name="Spannagl M."/>
            <person name="Mayer K.F.X."/>
            <person name="Lu F.H."/>
            <person name="Bevan M.W."/>
            <person name="Leroy P."/>
            <person name="Li P."/>
            <person name="You F.M."/>
            <person name="Sun Q."/>
            <person name="Liu Z."/>
            <person name="Lyons E."/>
            <person name="Wicker T."/>
            <person name="Salzberg S.L."/>
            <person name="Devos K.M."/>
            <person name="Dvorak J."/>
        </authorList>
    </citation>
    <scope>NUCLEOTIDE SEQUENCE [LARGE SCALE GENOMIC DNA]</scope>
    <source>
        <strain evidence="1">cv. AL8/78</strain>
    </source>
</reference>
<reference evidence="1" key="4">
    <citation type="submission" date="2019-03" db="UniProtKB">
        <authorList>
            <consortium name="EnsemblPlants"/>
        </authorList>
    </citation>
    <scope>IDENTIFICATION</scope>
</reference>
<accession>A0A452ZK26</accession>
<proteinExistence type="predicted"/>
<dbReference type="Proteomes" id="UP000015105">
    <property type="component" value="Chromosome 1D"/>
</dbReference>
<dbReference type="Gramene" id="AET1Gv20810600.19">
    <property type="protein sequence ID" value="AET1Gv20810600.19"/>
    <property type="gene ID" value="AET1Gv20810600"/>
</dbReference>
<reference evidence="2" key="2">
    <citation type="journal article" date="2017" name="Nat. Plants">
        <title>The Aegilops tauschii genome reveals multiple impacts of transposons.</title>
        <authorList>
            <person name="Zhao G."/>
            <person name="Zou C."/>
            <person name="Li K."/>
            <person name="Wang K."/>
            <person name="Li T."/>
            <person name="Gao L."/>
            <person name="Zhang X."/>
            <person name="Wang H."/>
            <person name="Yang Z."/>
            <person name="Liu X."/>
            <person name="Jiang W."/>
            <person name="Mao L."/>
            <person name="Kong X."/>
            <person name="Jiao Y."/>
            <person name="Jia J."/>
        </authorList>
    </citation>
    <scope>NUCLEOTIDE SEQUENCE [LARGE SCALE GENOMIC DNA]</scope>
    <source>
        <strain evidence="2">cv. AL8/78</strain>
    </source>
</reference>
<evidence type="ECO:0000313" key="2">
    <source>
        <dbReference type="Proteomes" id="UP000015105"/>
    </source>
</evidence>
<reference evidence="2" key="1">
    <citation type="journal article" date="2014" name="Science">
        <title>Ancient hybridizations among the ancestral genomes of bread wheat.</title>
        <authorList>
            <consortium name="International Wheat Genome Sequencing Consortium,"/>
            <person name="Marcussen T."/>
            <person name="Sandve S.R."/>
            <person name="Heier L."/>
            <person name="Spannagl M."/>
            <person name="Pfeifer M."/>
            <person name="Jakobsen K.S."/>
            <person name="Wulff B.B."/>
            <person name="Steuernagel B."/>
            <person name="Mayer K.F."/>
            <person name="Olsen O.A."/>
        </authorList>
    </citation>
    <scope>NUCLEOTIDE SEQUENCE [LARGE SCALE GENOMIC DNA]</scope>
    <source>
        <strain evidence="2">cv. AL8/78</strain>
    </source>
</reference>
<name>A0A452ZK26_AEGTS</name>
<protein>
    <submittedName>
        <fullName evidence="1">Uncharacterized protein</fullName>
    </submittedName>
</protein>
<organism evidence="1 2">
    <name type="scientific">Aegilops tauschii subsp. strangulata</name>
    <name type="common">Goatgrass</name>
    <dbReference type="NCBI Taxonomy" id="200361"/>
    <lineage>
        <taxon>Eukaryota</taxon>
        <taxon>Viridiplantae</taxon>
        <taxon>Streptophyta</taxon>
        <taxon>Embryophyta</taxon>
        <taxon>Tracheophyta</taxon>
        <taxon>Spermatophyta</taxon>
        <taxon>Magnoliopsida</taxon>
        <taxon>Liliopsida</taxon>
        <taxon>Poales</taxon>
        <taxon>Poaceae</taxon>
        <taxon>BOP clade</taxon>
        <taxon>Pooideae</taxon>
        <taxon>Triticodae</taxon>
        <taxon>Triticeae</taxon>
        <taxon>Triticinae</taxon>
        <taxon>Aegilops</taxon>
    </lineage>
</organism>
<evidence type="ECO:0000313" key="1">
    <source>
        <dbReference type="EnsemblPlants" id="AET1Gv20810600.19"/>
    </source>
</evidence>
<reference evidence="1" key="5">
    <citation type="journal article" date="2021" name="G3 (Bethesda)">
        <title>Aegilops tauschii genome assembly Aet v5.0 features greater sequence contiguity and improved annotation.</title>
        <authorList>
            <person name="Wang L."/>
            <person name="Zhu T."/>
            <person name="Rodriguez J.C."/>
            <person name="Deal K.R."/>
            <person name="Dubcovsky J."/>
            <person name="McGuire P.E."/>
            <person name="Lux T."/>
            <person name="Spannagl M."/>
            <person name="Mayer K.F.X."/>
            <person name="Baldrich P."/>
            <person name="Meyers B.C."/>
            <person name="Huo N."/>
            <person name="Gu Y.Q."/>
            <person name="Zhou H."/>
            <person name="Devos K.M."/>
            <person name="Bennetzen J.L."/>
            <person name="Unver T."/>
            <person name="Budak H."/>
            <person name="Gulick P.J."/>
            <person name="Galiba G."/>
            <person name="Kalapos B."/>
            <person name="Nelson D.R."/>
            <person name="Li P."/>
            <person name="You F.M."/>
            <person name="Luo M.C."/>
            <person name="Dvorak J."/>
        </authorList>
    </citation>
    <scope>NUCLEOTIDE SEQUENCE [LARGE SCALE GENOMIC DNA]</scope>
    <source>
        <strain evidence="1">cv. AL8/78</strain>
    </source>
</reference>
<keyword evidence="2" id="KW-1185">Reference proteome</keyword>
<sequence>MTSIFGRREYYYCSRSFMSCKCCTSLVSLMVFNNIYPCILYLISDFIINHNGLLFY</sequence>